<accession>A0A9W8ASH7</accession>
<evidence type="ECO:0000313" key="12">
    <source>
        <dbReference type="Proteomes" id="UP001150925"/>
    </source>
</evidence>
<feature type="transmembrane region" description="Helical" evidence="9">
    <location>
        <begin position="83"/>
        <end position="101"/>
    </location>
</feature>
<evidence type="ECO:0000256" key="9">
    <source>
        <dbReference type="SAM" id="Phobius"/>
    </source>
</evidence>
<comment type="caution">
    <text evidence="11">The sequence shown here is derived from an EMBL/GenBank/DDBJ whole genome shotgun (WGS) entry which is preliminary data.</text>
</comment>
<keyword evidence="4" id="KW-0653">Protein transport</keyword>
<evidence type="ECO:0000256" key="5">
    <source>
        <dbReference type="ARBA" id="ARBA00022989"/>
    </source>
</evidence>
<comment type="subcellular location">
    <subcellularLocation>
        <location evidence="8">Endomembrane system</location>
        <topology evidence="8">Single-pass type IV membrane protein</topology>
    </subcellularLocation>
    <subcellularLocation>
        <location evidence="1">Golgi apparatus membrane</location>
    </subcellularLocation>
</comment>
<feature type="domain" description="T-SNARE coiled-coil homology" evidence="10">
    <location>
        <begin position="12"/>
        <end position="74"/>
    </location>
</feature>
<proteinExistence type="predicted"/>
<keyword evidence="5 9" id="KW-1133">Transmembrane helix</keyword>
<keyword evidence="6" id="KW-0333">Golgi apparatus</keyword>
<evidence type="ECO:0000256" key="6">
    <source>
        <dbReference type="ARBA" id="ARBA00023034"/>
    </source>
</evidence>
<keyword evidence="2" id="KW-0813">Transport</keyword>
<keyword evidence="12" id="KW-1185">Reference proteome</keyword>
<dbReference type="Gene3D" id="1.20.5.110">
    <property type="match status" value="1"/>
</dbReference>
<protein>
    <recommendedName>
        <fullName evidence="10">t-SNARE coiled-coil homology domain-containing protein</fullName>
    </recommendedName>
</protein>
<evidence type="ECO:0000256" key="1">
    <source>
        <dbReference type="ARBA" id="ARBA00004394"/>
    </source>
</evidence>
<evidence type="ECO:0000256" key="3">
    <source>
        <dbReference type="ARBA" id="ARBA00022692"/>
    </source>
</evidence>
<dbReference type="AlphaFoldDB" id="A0A9W8ASH7"/>
<dbReference type="InterPro" id="IPR000727">
    <property type="entry name" value="T_SNARE_dom"/>
</dbReference>
<evidence type="ECO:0000256" key="2">
    <source>
        <dbReference type="ARBA" id="ARBA00022448"/>
    </source>
</evidence>
<name>A0A9W8ASH7_9FUNG</name>
<gene>
    <name evidence="11" type="ORF">IWQ62_004456</name>
</gene>
<keyword evidence="3 9" id="KW-0812">Transmembrane</keyword>
<dbReference type="Proteomes" id="UP001150925">
    <property type="component" value="Unassembled WGS sequence"/>
</dbReference>
<keyword evidence="7 9" id="KW-0472">Membrane</keyword>
<reference evidence="11" key="1">
    <citation type="submission" date="2022-07" db="EMBL/GenBank/DDBJ databases">
        <title>Phylogenomic reconstructions and comparative analyses of Kickxellomycotina fungi.</title>
        <authorList>
            <person name="Reynolds N.K."/>
            <person name="Stajich J.E."/>
            <person name="Barry K."/>
            <person name="Grigoriev I.V."/>
            <person name="Crous P."/>
            <person name="Smith M.E."/>
        </authorList>
    </citation>
    <scope>NUCLEOTIDE SEQUENCE</scope>
    <source>
        <strain evidence="11">RSA 1196</strain>
    </source>
</reference>
<organism evidence="11 12">
    <name type="scientific">Dispira parvispora</name>
    <dbReference type="NCBI Taxonomy" id="1520584"/>
    <lineage>
        <taxon>Eukaryota</taxon>
        <taxon>Fungi</taxon>
        <taxon>Fungi incertae sedis</taxon>
        <taxon>Zoopagomycota</taxon>
        <taxon>Kickxellomycotina</taxon>
        <taxon>Dimargaritomycetes</taxon>
        <taxon>Dimargaritales</taxon>
        <taxon>Dimargaritaceae</taxon>
        <taxon>Dispira</taxon>
    </lineage>
</organism>
<sequence length="113" mass="12962">MSGPSRGQEESRALEVQNDTRLQGLAGKVSALRKVTIDIHDEVQDQHGLLEATDQRMGSFGQRLQSTRERFHAVMARTTTRQFFYYVMGVFILLWVLVYLFKSSSQLEHVKDS</sequence>
<dbReference type="EMBL" id="JANBPY010001486">
    <property type="protein sequence ID" value="KAJ1959838.1"/>
    <property type="molecule type" value="Genomic_DNA"/>
</dbReference>
<dbReference type="CDD" id="cd15853">
    <property type="entry name" value="SNARE_Bet1"/>
    <property type="match status" value="1"/>
</dbReference>
<dbReference type="PROSITE" id="PS50192">
    <property type="entry name" value="T_SNARE"/>
    <property type="match status" value="1"/>
</dbReference>
<dbReference type="PANTHER" id="PTHR12791">
    <property type="entry name" value="GOLGI SNARE BET1-RELATED"/>
    <property type="match status" value="1"/>
</dbReference>
<dbReference type="InterPro" id="IPR039899">
    <property type="entry name" value="BET1_SNARE"/>
</dbReference>
<evidence type="ECO:0000256" key="4">
    <source>
        <dbReference type="ARBA" id="ARBA00022927"/>
    </source>
</evidence>
<evidence type="ECO:0000313" key="11">
    <source>
        <dbReference type="EMBL" id="KAJ1959838.1"/>
    </source>
</evidence>
<dbReference type="OrthoDB" id="3063237at2759"/>
<dbReference type="SUPFAM" id="SSF58038">
    <property type="entry name" value="SNARE fusion complex"/>
    <property type="match status" value="1"/>
</dbReference>
<dbReference type="GO" id="GO:0000139">
    <property type="term" value="C:Golgi membrane"/>
    <property type="evidence" value="ECO:0007669"/>
    <property type="project" value="UniProtKB-SubCell"/>
</dbReference>
<evidence type="ECO:0000256" key="8">
    <source>
        <dbReference type="ARBA" id="ARBA00046280"/>
    </source>
</evidence>
<evidence type="ECO:0000256" key="7">
    <source>
        <dbReference type="ARBA" id="ARBA00023136"/>
    </source>
</evidence>
<evidence type="ECO:0000259" key="10">
    <source>
        <dbReference type="PROSITE" id="PS50192"/>
    </source>
</evidence>
<dbReference type="GO" id="GO:0015031">
    <property type="term" value="P:protein transport"/>
    <property type="evidence" value="ECO:0007669"/>
    <property type="project" value="UniProtKB-KW"/>
</dbReference>